<name>A0A6H9YIQ5_9ACTN</name>
<proteinExistence type="predicted"/>
<reference evidence="2 3" key="1">
    <citation type="submission" date="2019-09" db="EMBL/GenBank/DDBJ databases">
        <title>Actinomadura physcomitrii sp. nov., a novel actinomycete isolated from moss [Physcomitrium sphaericum (Ludw) Fuernr].</title>
        <authorList>
            <person name="Zhuang X."/>
            <person name="Liu C."/>
        </authorList>
    </citation>
    <scope>NUCLEOTIDE SEQUENCE [LARGE SCALE GENOMIC DNA]</scope>
    <source>
        <strain evidence="2 3">HMC1</strain>
    </source>
</reference>
<dbReference type="InterPro" id="IPR029058">
    <property type="entry name" value="AB_hydrolase_fold"/>
</dbReference>
<dbReference type="Gene3D" id="3.40.50.1820">
    <property type="entry name" value="alpha/beta hydrolase"/>
    <property type="match status" value="1"/>
</dbReference>
<dbReference type="OrthoDB" id="3784846at2"/>
<dbReference type="GO" id="GO:0016787">
    <property type="term" value="F:hydrolase activity"/>
    <property type="evidence" value="ECO:0007669"/>
    <property type="project" value="UniProtKB-KW"/>
</dbReference>
<sequence>MGKVSVRLAYAIICRMSTELGRYGLTLATWRGCSVLVGLMTSLLLTGCLGGEEGKRVTSDAPLNEQCGSVPGEAKRVALQAADRARLGAAVVGSQQAQVGVVLAYGASQTLCDWLEQAQLLASATQSRVLIIDRRGVGSSQGAGNLSKLPSDLVTGAQWLRANGAKKIVLMGSSMGSAAALVAADKAGPRTAVHPQNPQSPGLQPPACAVVAISPVSAIEDDHGNRVDVSKVSSVPGAAWLVFEEGNADVRAATERVATQLRQAKAPNVKLKTVKGSDHSIALVSKHADARDFVEAAVRSCRTDP</sequence>
<dbReference type="Pfam" id="PF00561">
    <property type="entry name" value="Abhydrolase_1"/>
    <property type="match status" value="1"/>
</dbReference>
<gene>
    <name evidence="2" type="ORF">F8566_44620</name>
</gene>
<comment type="caution">
    <text evidence="2">The sequence shown here is derived from an EMBL/GenBank/DDBJ whole genome shotgun (WGS) entry which is preliminary data.</text>
</comment>
<evidence type="ECO:0000313" key="3">
    <source>
        <dbReference type="Proteomes" id="UP000468735"/>
    </source>
</evidence>
<dbReference type="SUPFAM" id="SSF53474">
    <property type="entry name" value="alpha/beta-Hydrolases"/>
    <property type="match status" value="1"/>
</dbReference>
<accession>A0A6H9YIQ5</accession>
<feature type="domain" description="AB hydrolase-1" evidence="1">
    <location>
        <begin position="102"/>
        <end position="187"/>
    </location>
</feature>
<evidence type="ECO:0000259" key="1">
    <source>
        <dbReference type="Pfam" id="PF00561"/>
    </source>
</evidence>
<keyword evidence="2" id="KW-0378">Hydrolase</keyword>
<evidence type="ECO:0000313" key="2">
    <source>
        <dbReference type="EMBL" id="KAB2340609.1"/>
    </source>
</evidence>
<protein>
    <submittedName>
        <fullName evidence="2">Alpha/beta hydrolase</fullName>
    </submittedName>
</protein>
<keyword evidence="3" id="KW-1185">Reference proteome</keyword>
<organism evidence="2 3">
    <name type="scientific">Actinomadura rudentiformis</name>
    <dbReference type="NCBI Taxonomy" id="359158"/>
    <lineage>
        <taxon>Bacteria</taxon>
        <taxon>Bacillati</taxon>
        <taxon>Actinomycetota</taxon>
        <taxon>Actinomycetes</taxon>
        <taxon>Streptosporangiales</taxon>
        <taxon>Thermomonosporaceae</taxon>
        <taxon>Actinomadura</taxon>
    </lineage>
</organism>
<dbReference type="InterPro" id="IPR000073">
    <property type="entry name" value="AB_hydrolase_1"/>
</dbReference>
<dbReference type="Proteomes" id="UP000468735">
    <property type="component" value="Unassembled WGS sequence"/>
</dbReference>
<dbReference type="EMBL" id="WBMT01000029">
    <property type="protein sequence ID" value="KAB2340609.1"/>
    <property type="molecule type" value="Genomic_DNA"/>
</dbReference>
<dbReference type="AlphaFoldDB" id="A0A6H9YIQ5"/>